<sequence>MDEDGVYDLIIPPGVSKSIIEDILREFDVEVVEREVKITYAIGEQDDVIRNVLAFRGSKELLLKVEEFIKQSLIDKIESLGSDRHKDRSTK</sequence>
<dbReference type="Proteomes" id="UP000317158">
    <property type="component" value="Unassembled WGS sequence"/>
</dbReference>
<proteinExistence type="predicted"/>
<reference evidence="1 2" key="1">
    <citation type="journal article" date="2019" name="Nat. Microbiol.">
        <title>Wide diversity of methane and short-chain alkane metabolisms in uncultured archaea.</title>
        <authorList>
            <person name="Borrel G."/>
            <person name="Adam P.S."/>
            <person name="McKay L.J."/>
            <person name="Chen L.X."/>
            <person name="Sierra-Garcia I.N."/>
            <person name="Sieber C.M."/>
            <person name="Letourneur Q."/>
            <person name="Ghozlane A."/>
            <person name="Andersen G.L."/>
            <person name="Li W.J."/>
            <person name="Hallam S.J."/>
            <person name="Muyzer G."/>
            <person name="de Oliveira V.M."/>
            <person name="Inskeep W.P."/>
            <person name="Banfield J.F."/>
            <person name="Gribaldo S."/>
        </authorList>
    </citation>
    <scope>NUCLEOTIDE SEQUENCE [LARGE SCALE GENOMIC DNA]</scope>
    <source>
        <strain evidence="1">NM1a</strain>
    </source>
</reference>
<organism evidence="1 2">
    <name type="scientific">Methanoliparum thermophilum</name>
    <dbReference type="NCBI Taxonomy" id="2491083"/>
    <lineage>
        <taxon>Archaea</taxon>
        <taxon>Methanobacteriati</taxon>
        <taxon>Methanobacteriota</taxon>
        <taxon>Candidatus Methanoliparia</taxon>
        <taxon>Candidatus Methanoliparales</taxon>
        <taxon>Candidatus Methanoliparaceae</taxon>
        <taxon>Candidatus Methanoliparum</taxon>
    </lineage>
</organism>
<name>A0A520KSK1_METT2</name>
<comment type="caution">
    <text evidence="1">The sequence shown here is derived from an EMBL/GenBank/DDBJ whole genome shotgun (WGS) entry which is preliminary data.</text>
</comment>
<evidence type="ECO:0000313" key="2">
    <source>
        <dbReference type="Proteomes" id="UP000317158"/>
    </source>
</evidence>
<gene>
    <name evidence="1" type="ORF">EF806_02220</name>
</gene>
<protein>
    <submittedName>
        <fullName evidence="1">Uncharacterized protein</fullName>
    </submittedName>
</protein>
<dbReference type="AlphaFoldDB" id="A0A520KSK1"/>
<accession>A0A520KSK1</accession>
<dbReference type="EMBL" id="RXIF01000004">
    <property type="protein sequence ID" value="RZN64886.1"/>
    <property type="molecule type" value="Genomic_DNA"/>
</dbReference>
<evidence type="ECO:0000313" key="1">
    <source>
        <dbReference type="EMBL" id="RZN64886.1"/>
    </source>
</evidence>